<sequence length="289" mass="32831">KTIKGPEAMVMNNMWRSIAKYARQQIMQSDPTQVQDILKLWHMRLLALTKLGLCQLASAEFEKLGDLDRPELTDPVTHVSIVPFELRMLFATLPSHLKYPALALERITLLVVYCKKMQRQSDDSVWKQREIQTYLVLATHWIHIKDYSSAANTMELILTKAPDQVDVLSGLGRLYLQMGDMESANRMFDRMESLYGEQDHVKEALETNRALAYMAQGEWSQARDILQKNKDNLMAMNNLGVCEVYLGHLAKAIDTLETLTANNPTSAGTCETAITNMYSSHEASSQMGW</sequence>
<dbReference type="EMBL" id="PJQM01001709">
    <property type="protein sequence ID" value="RCI01686.1"/>
    <property type="molecule type" value="Genomic_DNA"/>
</dbReference>
<dbReference type="SUPFAM" id="SSF48452">
    <property type="entry name" value="TPR-like"/>
    <property type="match status" value="1"/>
</dbReference>
<keyword evidence="1" id="KW-0802">TPR repeat</keyword>
<feature type="non-terminal residue" evidence="2">
    <location>
        <position position="1"/>
    </location>
</feature>
<accession>A0A367KHJ8</accession>
<dbReference type="Gene3D" id="1.25.40.10">
    <property type="entry name" value="Tetratricopeptide repeat domain"/>
    <property type="match status" value="1"/>
</dbReference>
<dbReference type="AlphaFoldDB" id="A0A367KHJ8"/>
<dbReference type="PANTHER" id="PTHR21581">
    <property type="entry name" value="D-ALANYL-D-ALANINE CARBOXYPEPTIDASE"/>
    <property type="match status" value="1"/>
</dbReference>
<dbReference type="OrthoDB" id="428342at2759"/>
<dbReference type="PANTHER" id="PTHR21581:SF6">
    <property type="entry name" value="TRAFFICKING PROTEIN PARTICLE COMPLEX SUBUNIT 12"/>
    <property type="match status" value="1"/>
</dbReference>
<feature type="repeat" description="TPR" evidence="1">
    <location>
        <begin position="165"/>
        <end position="198"/>
    </location>
</feature>
<dbReference type="Pfam" id="PF13174">
    <property type="entry name" value="TPR_6"/>
    <property type="match status" value="1"/>
</dbReference>
<dbReference type="PROSITE" id="PS50005">
    <property type="entry name" value="TPR"/>
    <property type="match status" value="1"/>
</dbReference>
<evidence type="ECO:0000313" key="3">
    <source>
        <dbReference type="Proteomes" id="UP000253551"/>
    </source>
</evidence>
<name>A0A367KHJ8_RHIST</name>
<dbReference type="GO" id="GO:0030008">
    <property type="term" value="C:TRAPP complex"/>
    <property type="evidence" value="ECO:0007669"/>
    <property type="project" value="TreeGrafter"/>
</dbReference>
<evidence type="ECO:0000256" key="1">
    <source>
        <dbReference type="PROSITE-ProRule" id="PRU00339"/>
    </source>
</evidence>
<dbReference type="Proteomes" id="UP000253551">
    <property type="component" value="Unassembled WGS sequence"/>
</dbReference>
<organism evidence="2 3">
    <name type="scientific">Rhizopus stolonifer</name>
    <name type="common">Rhizopus nigricans</name>
    <dbReference type="NCBI Taxonomy" id="4846"/>
    <lineage>
        <taxon>Eukaryota</taxon>
        <taxon>Fungi</taxon>
        <taxon>Fungi incertae sedis</taxon>
        <taxon>Mucoromycota</taxon>
        <taxon>Mucoromycotina</taxon>
        <taxon>Mucoromycetes</taxon>
        <taxon>Mucorales</taxon>
        <taxon>Mucorineae</taxon>
        <taxon>Rhizopodaceae</taxon>
        <taxon>Rhizopus</taxon>
    </lineage>
</organism>
<dbReference type="InterPro" id="IPR019734">
    <property type="entry name" value="TPR_rpt"/>
</dbReference>
<dbReference type="GO" id="GO:0005794">
    <property type="term" value="C:Golgi apparatus"/>
    <property type="evidence" value="ECO:0007669"/>
    <property type="project" value="TreeGrafter"/>
</dbReference>
<gene>
    <name evidence="2" type="primary">TRAPPC12</name>
    <name evidence="2" type="ORF">CU098_000926</name>
</gene>
<evidence type="ECO:0000313" key="2">
    <source>
        <dbReference type="EMBL" id="RCI01686.1"/>
    </source>
</evidence>
<dbReference type="STRING" id="4846.A0A367KHJ8"/>
<protein>
    <submittedName>
        <fullName evidence="2">Trafficking protein particle complex subunit 12</fullName>
    </submittedName>
</protein>
<comment type="caution">
    <text evidence="2">The sequence shown here is derived from an EMBL/GenBank/DDBJ whole genome shotgun (WGS) entry which is preliminary data.</text>
</comment>
<keyword evidence="3" id="KW-1185">Reference proteome</keyword>
<reference evidence="2 3" key="1">
    <citation type="journal article" date="2018" name="G3 (Bethesda)">
        <title>Phylogenetic and Phylogenomic Definition of Rhizopus Species.</title>
        <authorList>
            <person name="Gryganskyi A.P."/>
            <person name="Golan J."/>
            <person name="Dolatabadi S."/>
            <person name="Mondo S."/>
            <person name="Robb S."/>
            <person name="Idnurm A."/>
            <person name="Muszewska A."/>
            <person name="Steczkiewicz K."/>
            <person name="Masonjones S."/>
            <person name="Liao H.L."/>
            <person name="Gajdeczka M.T."/>
            <person name="Anike F."/>
            <person name="Vuek A."/>
            <person name="Anishchenko I.M."/>
            <person name="Voigt K."/>
            <person name="de Hoog G.S."/>
            <person name="Smith M.E."/>
            <person name="Heitman J."/>
            <person name="Vilgalys R."/>
            <person name="Stajich J.E."/>
        </authorList>
    </citation>
    <scope>NUCLEOTIDE SEQUENCE [LARGE SCALE GENOMIC DNA]</scope>
    <source>
        <strain evidence="2 3">LSU 92-RS-03</strain>
    </source>
</reference>
<dbReference type="InterPro" id="IPR011990">
    <property type="entry name" value="TPR-like_helical_dom_sf"/>
</dbReference>
<proteinExistence type="predicted"/>
<dbReference type="Pfam" id="PF14559">
    <property type="entry name" value="TPR_19"/>
    <property type="match status" value="1"/>
</dbReference>